<proteinExistence type="predicted"/>
<evidence type="ECO:0000313" key="3">
    <source>
        <dbReference type="Proteomes" id="UP000028411"/>
    </source>
</evidence>
<evidence type="ECO:0000256" key="1">
    <source>
        <dbReference type="SAM" id="MobiDB-lite"/>
    </source>
</evidence>
<comment type="caution">
    <text evidence="2">The sequence shown here is derived from an EMBL/GenBank/DDBJ whole genome shotgun (WGS) entry which is preliminary data.</text>
</comment>
<accession>A0A081R754</accession>
<sequence length="77" mass="8413">MPIRVEAIAMPVGRRVTPSGFHAKPVKTVARRYSDASQVAAKIRVVVRAEASLRSAPTPGPSNESRASFERLREGRK</sequence>
<name>A0A081R754_SPHCR</name>
<feature type="compositionally biased region" description="Basic and acidic residues" evidence="1">
    <location>
        <begin position="67"/>
        <end position="77"/>
    </location>
</feature>
<dbReference type="AlphaFoldDB" id="A0A081R754"/>
<organism evidence="2 3">
    <name type="scientific">Sphingobium chlorophenolicum</name>
    <dbReference type="NCBI Taxonomy" id="46429"/>
    <lineage>
        <taxon>Bacteria</taxon>
        <taxon>Pseudomonadati</taxon>
        <taxon>Pseudomonadota</taxon>
        <taxon>Alphaproteobacteria</taxon>
        <taxon>Sphingomonadales</taxon>
        <taxon>Sphingomonadaceae</taxon>
        <taxon>Sphingobium</taxon>
    </lineage>
</organism>
<gene>
    <name evidence="2" type="ORF">BV95_04473</name>
</gene>
<dbReference type="EMBL" id="JFHR01000106">
    <property type="protein sequence ID" value="KEQ51027.1"/>
    <property type="molecule type" value="Genomic_DNA"/>
</dbReference>
<protein>
    <submittedName>
        <fullName evidence="2">Uncharacterized protein</fullName>
    </submittedName>
</protein>
<evidence type="ECO:0000313" key="2">
    <source>
        <dbReference type="EMBL" id="KEQ51027.1"/>
    </source>
</evidence>
<dbReference type="Proteomes" id="UP000028411">
    <property type="component" value="Unassembled WGS sequence"/>
</dbReference>
<reference evidence="2 3" key="1">
    <citation type="submission" date="2014-02" db="EMBL/GenBank/DDBJ databases">
        <title>Whole genome sequence of Sphingobium chlorophenolicum NBRC 16172.</title>
        <authorList>
            <person name="Gan H.M."/>
            <person name="Gan H.Y."/>
            <person name="Chew T.H."/>
            <person name="Savka M.A."/>
        </authorList>
    </citation>
    <scope>NUCLEOTIDE SEQUENCE [LARGE SCALE GENOMIC DNA]</scope>
    <source>
        <strain evidence="2 3">NBRC 16172</strain>
    </source>
</reference>
<feature type="region of interest" description="Disordered" evidence="1">
    <location>
        <begin position="52"/>
        <end position="77"/>
    </location>
</feature>